<dbReference type="Gene3D" id="2.130.10.10">
    <property type="entry name" value="YVTN repeat-like/Quinoprotein amine dehydrogenase"/>
    <property type="match status" value="1"/>
</dbReference>
<dbReference type="GO" id="GO:0031145">
    <property type="term" value="P:anaphase-promoting complex-dependent catabolic process"/>
    <property type="evidence" value="ECO:0007669"/>
    <property type="project" value="TreeGrafter"/>
</dbReference>
<dbReference type="OrthoDB" id="10263272at2759"/>
<dbReference type="GO" id="GO:0010997">
    <property type="term" value="F:anaphase-promoting complex binding"/>
    <property type="evidence" value="ECO:0007669"/>
    <property type="project" value="InterPro"/>
</dbReference>
<dbReference type="PhylomeDB" id="R7Q839"/>
<dbReference type="OMA" id="TYHGHER"/>
<keyword evidence="6" id="KW-0131">Cell cycle</keyword>
<evidence type="ECO:0000259" key="9">
    <source>
        <dbReference type="Pfam" id="PF24807"/>
    </source>
</evidence>
<dbReference type="GO" id="GO:0005680">
    <property type="term" value="C:anaphase-promoting complex"/>
    <property type="evidence" value="ECO:0007669"/>
    <property type="project" value="TreeGrafter"/>
</dbReference>
<dbReference type="InterPro" id="IPR036322">
    <property type="entry name" value="WD40_repeat_dom_sf"/>
</dbReference>
<dbReference type="InterPro" id="IPR001680">
    <property type="entry name" value="WD40_rpt"/>
</dbReference>
<dbReference type="SMART" id="SM00320">
    <property type="entry name" value="WD40"/>
    <property type="match status" value="3"/>
</dbReference>
<dbReference type="RefSeq" id="XP_005714531.1">
    <property type="nucleotide sequence ID" value="XM_005714474.1"/>
</dbReference>
<keyword evidence="11" id="KW-1185">Reference proteome</keyword>
<reference evidence="11" key="1">
    <citation type="journal article" date="2013" name="Proc. Natl. Acad. Sci. U.S.A.">
        <title>Genome structure and metabolic features in the red seaweed Chondrus crispus shed light on evolution of the Archaeplastida.</title>
        <authorList>
            <person name="Collen J."/>
            <person name="Porcel B."/>
            <person name="Carre W."/>
            <person name="Ball S.G."/>
            <person name="Chaparro C."/>
            <person name="Tonon T."/>
            <person name="Barbeyron T."/>
            <person name="Michel G."/>
            <person name="Noel B."/>
            <person name="Valentin K."/>
            <person name="Elias M."/>
            <person name="Artiguenave F."/>
            <person name="Arun A."/>
            <person name="Aury J.M."/>
            <person name="Barbosa-Neto J.F."/>
            <person name="Bothwell J.H."/>
            <person name="Bouget F.Y."/>
            <person name="Brillet L."/>
            <person name="Cabello-Hurtado F."/>
            <person name="Capella-Gutierrez S."/>
            <person name="Charrier B."/>
            <person name="Cladiere L."/>
            <person name="Cock J.M."/>
            <person name="Coelho S.M."/>
            <person name="Colleoni C."/>
            <person name="Czjzek M."/>
            <person name="Da Silva C."/>
            <person name="Delage L."/>
            <person name="Denoeud F."/>
            <person name="Deschamps P."/>
            <person name="Dittami S.M."/>
            <person name="Gabaldon T."/>
            <person name="Gachon C.M."/>
            <person name="Groisillier A."/>
            <person name="Herve C."/>
            <person name="Jabbari K."/>
            <person name="Katinka M."/>
            <person name="Kloareg B."/>
            <person name="Kowalczyk N."/>
            <person name="Labadie K."/>
            <person name="Leblanc C."/>
            <person name="Lopez P.J."/>
            <person name="McLachlan D.H."/>
            <person name="Meslet-Cladiere L."/>
            <person name="Moustafa A."/>
            <person name="Nehr Z."/>
            <person name="Nyvall Collen P."/>
            <person name="Panaud O."/>
            <person name="Partensky F."/>
            <person name="Poulain J."/>
            <person name="Rensing S.A."/>
            <person name="Rousvoal S."/>
            <person name="Samson G."/>
            <person name="Symeonidi A."/>
            <person name="Weissenbach J."/>
            <person name="Zambounis A."/>
            <person name="Wincker P."/>
            <person name="Boyen C."/>
        </authorList>
    </citation>
    <scope>NUCLEOTIDE SEQUENCE [LARGE SCALE GENOMIC DNA]</scope>
    <source>
        <strain evidence="11">cv. Stackhouse</strain>
    </source>
</reference>
<protein>
    <recommendedName>
        <fullName evidence="9">CDC20/Fizzy WD40 domain-containing protein</fullName>
    </recommendedName>
</protein>
<evidence type="ECO:0000256" key="8">
    <source>
        <dbReference type="SAM" id="MobiDB-lite"/>
    </source>
</evidence>
<dbReference type="Pfam" id="PF00400">
    <property type="entry name" value="WD40"/>
    <property type="match status" value="1"/>
</dbReference>
<dbReference type="Gramene" id="CDF34712">
    <property type="protein sequence ID" value="CDF34712"/>
    <property type="gene ID" value="CHC_T00003628001"/>
</dbReference>
<dbReference type="InterPro" id="IPR056150">
    <property type="entry name" value="WD40_CDC20-Fz"/>
</dbReference>
<accession>R7Q839</accession>
<dbReference type="InterPro" id="IPR033010">
    <property type="entry name" value="Cdc20/Fizzy"/>
</dbReference>
<dbReference type="STRING" id="2769.R7Q839"/>
<feature type="domain" description="CDC20/Fizzy WD40" evidence="9">
    <location>
        <begin position="1"/>
        <end position="137"/>
    </location>
</feature>
<evidence type="ECO:0000313" key="10">
    <source>
        <dbReference type="EMBL" id="CDF34712.1"/>
    </source>
</evidence>
<dbReference type="AlphaFoldDB" id="R7Q839"/>
<evidence type="ECO:0000256" key="6">
    <source>
        <dbReference type="ARBA" id="ARBA00023306"/>
    </source>
</evidence>
<dbReference type="PANTHER" id="PTHR19918">
    <property type="entry name" value="CELL DIVISION CYCLE 20 CDC20 FIZZY -RELATED"/>
    <property type="match status" value="1"/>
</dbReference>
<comment type="similarity">
    <text evidence="1">Belongs to the WD repeat CDC20/Fizzy family.</text>
</comment>
<evidence type="ECO:0000256" key="4">
    <source>
        <dbReference type="ARBA" id="ARBA00022737"/>
    </source>
</evidence>
<dbReference type="GO" id="GO:1905786">
    <property type="term" value="P:positive regulation of anaphase-promoting complex-dependent catabolic process"/>
    <property type="evidence" value="ECO:0007669"/>
    <property type="project" value="TreeGrafter"/>
</dbReference>
<evidence type="ECO:0000256" key="5">
    <source>
        <dbReference type="ARBA" id="ARBA00022776"/>
    </source>
</evidence>
<dbReference type="GO" id="GO:1990757">
    <property type="term" value="F:ubiquitin ligase activator activity"/>
    <property type="evidence" value="ECO:0007669"/>
    <property type="project" value="TreeGrafter"/>
</dbReference>
<feature type="repeat" description="WD" evidence="7">
    <location>
        <begin position="154"/>
        <end position="195"/>
    </location>
</feature>
<feature type="region of interest" description="Disordered" evidence="8">
    <location>
        <begin position="194"/>
        <end position="222"/>
    </location>
</feature>
<evidence type="ECO:0000256" key="2">
    <source>
        <dbReference type="ARBA" id="ARBA00022574"/>
    </source>
</evidence>
<dbReference type="GO" id="GO:0051301">
    <property type="term" value="P:cell division"/>
    <property type="evidence" value="ECO:0007669"/>
    <property type="project" value="UniProtKB-KW"/>
</dbReference>
<dbReference type="EMBL" id="HG001706">
    <property type="protein sequence ID" value="CDF34712.1"/>
    <property type="molecule type" value="Genomic_DNA"/>
</dbReference>
<keyword evidence="2 7" id="KW-0853">WD repeat</keyword>
<evidence type="ECO:0000313" key="11">
    <source>
        <dbReference type="Proteomes" id="UP000012073"/>
    </source>
</evidence>
<evidence type="ECO:0000256" key="1">
    <source>
        <dbReference type="ARBA" id="ARBA00006445"/>
    </source>
</evidence>
<dbReference type="InterPro" id="IPR015943">
    <property type="entry name" value="WD40/YVTN_repeat-like_dom_sf"/>
</dbReference>
<keyword evidence="5" id="KW-0498">Mitosis</keyword>
<feature type="compositionally biased region" description="Low complexity" evidence="8">
    <location>
        <begin position="208"/>
        <end position="222"/>
    </location>
</feature>
<dbReference type="Proteomes" id="UP000012073">
    <property type="component" value="Unassembled WGS sequence"/>
</dbReference>
<proteinExistence type="inferred from homology"/>
<dbReference type="PROSITE" id="PS50082">
    <property type="entry name" value="WD_REPEATS_2"/>
    <property type="match status" value="2"/>
</dbReference>
<evidence type="ECO:0000256" key="3">
    <source>
        <dbReference type="ARBA" id="ARBA00022618"/>
    </source>
</evidence>
<name>R7Q839_CHOCR</name>
<dbReference type="GeneID" id="17322245"/>
<dbReference type="SUPFAM" id="SSF50978">
    <property type="entry name" value="WD40 repeat-like"/>
    <property type="match status" value="1"/>
</dbReference>
<organism evidence="10 11">
    <name type="scientific">Chondrus crispus</name>
    <name type="common">Carrageen Irish moss</name>
    <name type="synonym">Polymorpha crispa</name>
    <dbReference type="NCBI Taxonomy" id="2769"/>
    <lineage>
        <taxon>Eukaryota</taxon>
        <taxon>Rhodophyta</taxon>
        <taxon>Florideophyceae</taxon>
        <taxon>Rhodymeniophycidae</taxon>
        <taxon>Gigartinales</taxon>
        <taxon>Gigartinaceae</taxon>
        <taxon>Chondrus</taxon>
    </lineage>
</organism>
<keyword evidence="3" id="KW-0132">Cell division</keyword>
<gene>
    <name evidence="10" type="ORF">CHC_T00003628001</name>
</gene>
<dbReference type="Pfam" id="PF24807">
    <property type="entry name" value="WD40_CDC20-Fz"/>
    <property type="match status" value="1"/>
</dbReference>
<dbReference type="PROSITE" id="PS50294">
    <property type="entry name" value="WD_REPEATS_REGION"/>
    <property type="match status" value="2"/>
</dbReference>
<dbReference type="PANTHER" id="PTHR19918:SF8">
    <property type="entry name" value="FI02843P"/>
    <property type="match status" value="1"/>
</dbReference>
<sequence>MRSHTGRVGALAWNGHILSSGSRDAQIHNHDVRIPQHHVATLAHHEQEVCGLKWSPNGTQLASGGNDNIVCVWDNQHSSRWTPKHTFDHHTAAVKALAWCPWQTNLLATGGGTADRHLRFWNTSSGACVNSIDTKSQNQLTVWKYPSLARMAELKGHTSRVLHMGLSPDGQTVVSGAADETLRFWKIFAGDDSRRAATGPSHSGKGGLSSTSRGLGRSQHIR</sequence>
<evidence type="ECO:0000256" key="7">
    <source>
        <dbReference type="PROSITE-ProRule" id="PRU00221"/>
    </source>
</evidence>
<feature type="repeat" description="WD" evidence="7">
    <location>
        <begin position="42"/>
        <end position="74"/>
    </location>
</feature>
<keyword evidence="4" id="KW-0677">Repeat</keyword>
<dbReference type="KEGG" id="ccp:CHC_T00003628001"/>